<dbReference type="GO" id="GO:0016020">
    <property type="term" value="C:membrane"/>
    <property type="evidence" value="ECO:0007669"/>
    <property type="project" value="UniProtKB-SubCell"/>
</dbReference>
<feature type="non-terminal residue" evidence="9">
    <location>
        <position position="1"/>
    </location>
</feature>
<feature type="transmembrane region" description="Helical" evidence="7">
    <location>
        <begin position="248"/>
        <end position="273"/>
    </location>
</feature>
<evidence type="ECO:0000313" key="9">
    <source>
        <dbReference type="EMBL" id="CDW38186.1"/>
    </source>
</evidence>
<feature type="transmembrane region" description="Helical" evidence="7">
    <location>
        <begin position="333"/>
        <end position="353"/>
    </location>
</feature>
<evidence type="ECO:0000256" key="4">
    <source>
        <dbReference type="ARBA" id="ARBA00022989"/>
    </source>
</evidence>
<dbReference type="CDD" id="cd14978">
    <property type="entry name" value="7tmA_FMRFamide_R-like"/>
    <property type="match status" value="1"/>
</dbReference>
<comment type="subcellular location">
    <subcellularLocation>
        <location evidence="1">Membrane</location>
    </subcellularLocation>
</comment>
<feature type="transmembrane region" description="Helical" evidence="7">
    <location>
        <begin position="285"/>
        <end position="302"/>
    </location>
</feature>
<dbReference type="PANTHER" id="PTHR46641">
    <property type="entry name" value="FMRFAMIDE RECEPTOR-RELATED"/>
    <property type="match status" value="1"/>
</dbReference>
<keyword evidence="5 7" id="KW-0472">Membrane</keyword>
<dbReference type="PROSITE" id="PS50262">
    <property type="entry name" value="G_PROTEIN_RECEP_F1_2"/>
    <property type="match status" value="1"/>
</dbReference>
<dbReference type="SUPFAM" id="SSF81321">
    <property type="entry name" value="Family A G protein-coupled receptor-like"/>
    <property type="match status" value="1"/>
</dbReference>
<dbReference type="InterPro" id="IPR000276">
    <property type="entry name" value="GPCR_Rhodpsn"/>
</dbReference>
<dbReference type="AlphaFoldDB" id="A0A0K2UKF1"/>
<dbReference type="PRINTS" id="PR00237">
    <property type="entry name" value="GPCRRHODOPSN"/>
</dbReference>
<dbReference type="PROSITE" id="PS00237">
    <property type="entry name" value="G_PROTEIN_RECEP_F1_1"/>
    <property type="match status" value="1"/>
</dbReference>
<evidence type="ECO:0000256" key="3">
    <source>
        <dbReference type="ARBA" id="ARBA00022692"/>
    </source>
</evidence>
<feature type="domain" description="G-protein coupled receptors family 1 profile" evidence="8">
    <location>
        <begin position="265"/>
        <end position="592"/>
    </location>
</feature>
<feature type="transmembrane region" description="Helical" evidence="7">
    <location>
        <begin position="519"/>
        <end position="538"/>
    </location>
</feature>
<dbReference type="InterPro" id="IPR052954">
    <property type="entry name" value="GPCR-Ligand_Int"/>
</dbReference>
<accession>A0A0K2UKF1</accession>
<keyword evidence="4 7" id="KW-1133">Transmembrane helix</keyword>
<name>A0A0K2UKF1_LEPSM</name>
<comment type="similarity">
    <text evidence="2 6">Belongs to the G-protein coupled receptor 1 family.</text>
</comment>
<dbReference type="Gene3D" id="1.20.1070.10">
    <property type="entry name" value="Rhodopsin 7-helix transmembrane proteins"/>
    <property type="match status" value="1"/>
</dbReference>
<evidence type="ECO:0000256" key="5">
    <source>
        <dbReference type="ARBA" id="ARBA00023136"/>
    </source>
</evidence>
<dbReference type="PANTHER" id="PTHR46641:SF2">
    <property type="entry name" value="FMRFAMIDE RECEPTOR"/>
    <property type="match status" value="1"/>
</dbReference>
<reference evidence="9" key="1">
    <citation type="submission" date="2014-05" db="EMBL/GenBank/DDBJ databases">
        <authorList>
            <person name="Chronopoulou M."/>
        </authorList>
    </citation>
    <scope>NUCLEOTIDE SEQUENCE</scope>
    <source>
        <tissue evidence="9">Whole organism</tissue>
    </source>
</reference>
<feature type="transmembrane region" description="Helical" evidence="7">
    <location>
        <begin position="365"/>
        <end position="382"/>
    </location>
</feature>
<feature type="transmembrane region" description="Helical" evidence="7">
    <location>
        <begin position="98"/>
        <end position="123"/>
    </location>
</feature>
<evidence type="ECO:0000256" key="1">
    <source>
        <dbReference type="ARBA" id="ARBA00004370"/>
    </source>
</evidence>
<dbReference type="InterPro" id="IPR017452">
    <property type="entry name" value="GPCR_Rhodpsn_7TM"/>
</dbReference>
<dbReference type="EMBL" id="HACA01020825">
    <property type="protein sequence ID" value="CDW38186.1"/>
    <property type="molecule type" value="Transcribed_RNA"/>
</dbReference>
<dbReference type="Pfam" id="PF00001">
    <property type="entry name" value="7tm_1"/>
    <property type="match status" value="1"/>
</dbReference>
<keyword evidence="6" id="KW-0807">Transducer</keyword>
<keyword evidence="6" id="KW-0297">G-protein coupled receptor</keyword>
<proteinExistence type="inferred from homology"/>
<organism evidence="9">
    <name type="scientific">Lepeophtheirus salmonis</name>
    <name type="common">Salmon louse</name>
    <name type="synonym">Caligus salmonis</name>
    <dbReference type="NCBI Taxonomy" id="72036"/>
    <lineage>
        <taxon>Eukaryota</taxon>
        <taxon>Metazoa</taxon>
        <taxon>Ecdysozoa</taxon>
        <taxon>Arthropoda</taxon>
        <taxon>Crustacea</taxon>
        <taxon>Multicrustacea</taxon>
        <taxon>Hexanauplia</taxon>
        <taxon>Copepoda</taxon>
        <taxon>Siphonostomatoida</taxon>
        <taxon>Caligidae</taxon>
        <taxon>Lepeophtheirus</taxon>
    </lineage>
</organism>
<dbReference type="OrthoDB" id="10011262at2759"/>
<sequence length="617" mass="71180">RNKMNGIISISPHTEAVELNQIGQESISPSSRPTNPLHKGGFLLCACSCFKAREDTKCSSGNIPLRNSNSDRVSPITFQESRRKRTAYNNFFITQKSWLFFLQAVVVWMVVCLPGNIFTFILYRDVANKGDRTFISNNNSSSVGSMNENSYSALRINCGNNTNPREWVLCTLHLLQNMSIPYPSPICYSGTFNGSACYEELINMREIVLGEDNYHYIVSLETPEAQDKEYLCHETHEVSSFYLKFSTFWLEGVCILIVGGFGLIGNIMTLVVLGRIDSNTTYNKLLMTLAIVDFLLIFYYFLDYGVIGTFIRSQKKPEPLWYRLAYPYFLHPFRQTVVSASIFMIVAISAERYRAICYPLTHRPAFWPYFLLVLSISGFQNIPKLFEFELDFNITTNISDYNTTPLNEDQRYITFSSWWDELIITGIIPFSALVVFNSRIYLKLKASDRLEYRFVGRKVRSDGVRMQSLRKKYVHQNGENSVVAMSSDEVEEEEENTLLRARKCNSSSTHFRKRREKSAMILMSIVLTFLFCHTFRLVKQAYEVTHPSHSTPEHHAYCENEGRIHVPVAFYVMLSASNLLLVVNSSMNFIIYCCVGRTFREELKNIVSGIFRKRYMY</sequence>
<feature type="transmembrane region" description="Helical" evidence="7">
    <location>
        <begin position="422"/>
        <end position="442"/>
    </location>
</feature>
<keyword evidence="6 9" id="KW-0675">Receptor</keyword>
<evidence type="ECO:0000256" key="6">
    <source>
        <dbReference type="RuleBase" id="RU000688"/>
    </source>
</evidence>
<evidence type="ECO:0000256" key="2">
    <source>
        <dbReference type="ARBA" id="ARBA00010663"/>
    </source>
</evidence>
<feature type="non-terminal residue" evidence="9">
    <location>
        <position position="617"/>
    </location>
</feature>
<evidence type="ECO:0000259" key="8">
    <source>
        <dbReference type="PROSITE" id="PS50262"/>
    </source>
</evidence>
<dbReference type="GO" id="GO:0004930">
    <property type="term" value="F:G protein-coupled receptor activity"/>
    <property type="evidence" value="ECO:0007669"/>
    <property type="project" value="UniProtKB-KW"/>
</dbReference>
<keyword evidence="3 6" id="KW-0812">Transmembrane</keyword>
<feature type="transmembrane region" description="Helical" evidence="7">
    <location>
        <begin position="569"/>
        <end position="595"/>
    </location>
</feature>
<evidence type="ECO:0000256" key="7">
    <source>
        <dbReference type="SAM" id="Phobius"/>
    </source>
</evidence>
<protein>
    <submittedName>
        <fullName evidence="9">FMRFamide receptorlike [Musca domestica]</fullName>
    </submittedName>
</protein>